<proteinExistence type="predicted"/>
<evidence type="ECO:0000313" key="2">
    <source>
        <dbReference type="EMBL" id="TBU30754.1"/>
    </source>
</evidence>
<sequence length="90" mass="9568">MPAPPPASHCTHNAPHSVVALASTLLTFLLNNRYVMSQPYPTPRDTRSKRRRETESQGSDPAPLSTAPTSESASTTRAIPSLQVAATAAK</sequence>
<protein>
    <submittedName>
        <fullName evidence="2">Uncharacterized protein</fullName>
    </submittedName>
</protein>
<evidence type="ECO:0000256" key="1">
    <source>
        <dbReference type="SAM" id="MobiDB-lite"/>
    </source>
</evidence>
<feature type="region of interest" description="Disordered" evidence="1">
    <location>
        <begin position="35"/>
        <end position="90"/>
    </location>
</feature>
<dbReference type="Proteomes" id="UP000292957">
    <property type="component" value="Unassembled WGS sequence"/>
</dbReference>
<accession>A0A4Q9MSB7</accession>
<reference evidence="2" key="1">
    <citation type="submission" date="2019-01" db="EMBL/GenBank/DDBJ databases">
        <title>Draft genome sequences of three monokaryotic isolates of the white-rot basidiomycete fungus Dichomitus squalens.</title>
        <authorList>
            <consortium name="DOE Joint Genome Institute"/>
            <person name="Lopez S.C."/>
            <person name="Andreopoulos B."/>
            <person name="Pangilinan J."/>
            <person name="Lipzen A."/>
            <person name="Riley R."/>
            <person name="Ahrendt S."/>
            <person name="Ng V."/>
            <person name="Barry K."/>
            <person name="Daum C."/>
            <person name="Grigoriev I.V."/>
            <person name="Hilden K.S."/>
            <person name="Makela M.R."/>
            <person name="de Vries R.P."/>
        </authorList>
    </citation>
    <scope>NUCLEOTIDE SEQUENCE [LARGE SCALE GENOMIC DNA]</scope>
    <source>
        <strain evidence="2">OM18370.1</strain>
    </source>
</reference>
<name>A0A4Q9MSB7_9APHY</name>
<feature type="compositionally biased region" description="Low complexity" evidence="1">
    <location>
        <begin position="61"/>
        <end position="78"/>
    </location>
</feature>
<feature type="non-terminal residue" evidence="2">
    <location>
        <position position="90"/>
    </location>
</feature>
<dbReference type="AlphaFoldDB" id="A0A4Q9MSB7"/>
<gene>
    <name evidence="2" type="ORF">BD311DRAFT_616936</name>
</gene>
<organism evidence="2">
    <name type="scientific">Dichomitus squalens</name>
    <dbReference type="NCBI Taxonomy" id="114155"/>
    <lineage>
        <taxon>Eukaryota</taxon>
        <taxon>Fungi</taxon>
        <taxon>Dikarya</taxon>
        <taxon>Basidiomycota</taxon>
        <taxon>Agaricomycotina</taxon>
        <taxon>Agaricomycetes</taxon>
        <taxon>Polyporales</taxon>
        <taxon>Polyporaceae</taxon>
        <taxon>Dichomitus</taxon>
    </lineage>
</organism>
<dbReference type="EMBL" id="ML143403">
    <property type="protein sequence ID" value="TBU30754.1"/>
    <property type="molecule type" value="Genomic_DNA"/>
</dbReference>